<feature type="region of interest" description="Disordered" evidence="3">
    <location>
        <begin position="144"/>
        <end position="191"/>
    </location>
</feature>
<dbReference type="CDD" id="cd03416">
    <property type="entry name" value="CbiX_SirB_N"/>
    <property type="match status" value="1"/>
</dbReference>
<proteinExistence type="predicted"/>
<dbReference type="EMBL" id="JAMYJR010000030">
    <property type="protein sequence ID" value="MCO8274260.1"/>
    <property type="molecule type" value="Genomic_DNA"/>
</dbReference>
<keyword evidence="2" id="KW-0456">Lyase</keyword>
<protein>
    <submittedName>
        <fullName evidence="4">Sirohydrochlorin chelatase</fullName>
    </submittedName>
</protein>
<dbReference type="Gene3D" id="3.40.50.1400">
    <property type="match status" value="2"/>
</dbReference>
<evidence type="ECO:0000313" key="4">
    <source>
        <dbReference type="EMBL" id="MCO8274260.1"/>
    </source>
</evidence>
<gene>
    <name evidence="4" type="ORF">M1L60_27035</name>
</gene>
<dbReference type="InterPro" id="IPR050963">
    <property type="entry name" value="Sirohydro_Cobaltochel/CbiX"/>
</dbReference>
<keyword evidence="5" id="KW-1185">Reference proteome</keyword>
<accession>A0ABT1DTW8</accession>
<dbReference type="Pfam" id="PF01903">
    <property type="entry name" value="CbiX"/>
    <property type="match status" value="1"/>
</dbReference>
<dbReference type="InterPro" id="IPR002762">
    <property type="entry name" value="CbiX-like"/>
</dbReference>
<keyword evidence="1" id="KW-0479">Metal-binding</keyword>
<evidence type="ECO:0000256" key="2">
    <source>
        <dbReference type="ARBA" id="ARBA00023239"/>
    </source>
</evidence>
<dbReference type="PANTHER" id="PTHR33542:SF5">
    <property type="entry name" value="FERROCHELATASE CHE1"/>
    <property type="match status" value="1"/>
</dbReference>
<feature type="compositionally biased region" description="Polar residues" evidence="3">
    <location>
        <begin position="155"/>
        <end position="166"/>
    </location>
</feature>
<organism evidence="4 5">
    <name type="scientific">Paractinoplanes aksuensis</name>
    <dbReference type="NCBI Taxonomy" id="2939490"/>
    <lineage>
        <taxon>Bacteria</taxon>
        <taxon>Bacillati</taxon>
        <taxon>Actinomycetota</taxon>
        <taxon>Actinomycetes</taxon>
        <taxon>Micromonosporales</taxon>
        <taxon>Micromonosporaceae</taxon>
        <taxon>Paractinoplanes</taxon>
    </lineage>
</organism>
<sequence length="282" mass="29172">MPALIAVAHGTRSPAGQAQIRDLVARVAARRPGLDVRLAYVDVQEPKVAELTRVLPDAVVVPLLLSAGYHVRVDIAEAVAGTSIPVTKPLGPDDVLLAAMMRRLPDADAVVLAAAGSSDPAWRADVEKVASDLDLAGCRRLPRPPGVGVGGGGNPTQRQVNGSELSTGADGPARHPSTGADGPARFPFAGADGPGGYRAPVSVGYVSGPGPRVADLVAGLRQRGARRIAVASYFLADGLFYRSLHKAGADAVTPPLCLDPAVTDLVLRRYESALLTSAERRL</sequence>
<evidence type="ECO:0000256" key="1">
    <source>
        <dbReference type="ARBA" id="ARBA00022723"/>
    </source>
</evidence>
<evidence type="ECO:0000313" key="5">
    <source>
        <dbReference type="Proteomes" id="UP001523369"/>
    </source>
</evidence>
<comment type="caution">
    <text evidence="4">The sequence shown here is derived from an EMBL/GenBank/DDBJ whole genome shotgun (WGS) entry which is preliminary data.</text>
</comment>
<dbReference type="Proteomes" id="UP001523369">
    <property type="component" value="Unassembled WGS sequence"/>
</dbReference>
<evidence type="ECO:0000256" key="3">
    <source>
        <dbReference type="SAM" id="MobiDB-lite"/>
    </source>
</evidence>
<name>A0ABT1DTW8_9ACTN</name>
<dbReference type="PANTHER" id="PTHR33542">
    <property type="entry name" value="SIROHYDROCHLORIN FERROCHELATASE, CHLOROPLASTIC"/>
    <property type="match status" value="1"/>
</dbReference>
<dbReference type="RefSeq" id="WP_253240337.1">
    <property type="nucleotide sequence ID" value="NZ_JAMYJR010000030.1"/>
</dbReference>
<reference evidence="4 5" key="1">
    <citation type="submission" date="2022-06" db="EMBL/GenBank/DDBJ databases">
        <title>New Species of the Genus Actinoplanes, ActinopZanes ferrugineus.</title>
        <authorList>
            <person name="Ding P."/>
        </authorList>
    </citation>
    <scope>NUCLEOTIDE SEQUENCE [LARGE SCALE GENOMIC DNA]</scope>
    <source>
        <strain evidence="4 5">TRM88003</strain>
    </source>
</reference>
<dbReference type="SUPFAM" id="SSF53800">
    <property type="entry name" value="Chelatase"/>
    <property type="match status" value="2"/>
</dbReference>